<accession>A0ABZ1QLG6</accession>
<dbReference type="Gene3D" id="2.60.40.10">
    <property type="entry name" value="Immunoglobulins"/>
    <property type="match status" value="1"/>
</dbReference>
<dbReference type="InterPro" id="IPR005135">
    <property type="entry name" value="Endo/exonuclease/phosphatase"/>
</dbReference>
<dbReference type="PANTHER" id="PTHR41349:SF1">
    <property type="entry name" value="PROTEIN CBG08683"/>
    <property type="match status" value="1"/>
</dbReference>
<dbReference type="InterPro" id="IPR036412">
    <property type="entry name" value="HAD-like_sf"/>
</dbReference>
<protein>
    <submittedName>
        <fullName evidence="3">HAD-IA family hydrolase</fullName>
    </submittedName>
</protein>
<organism evidence="3 4">
    <name type="scientific">Streptomyces erythrochromogenes</name>
    <dbReference type="NCBI Taxonomy" id="285574"/>
    <lineage>
        <taxon>Bacteria</taxon>
        <taxon>Bacillati</taxon>
        <taxon>Actinomycetota</taxon>
        <taxon>Actinomycetes</taxon>
        <taxon>Kitasatosporales</taxon>
        <taxon>Streptomycetaceae</taxon>
        <taxon>Streptomyces</taxon>
    </lineage>
</organism>
<dbReference type="Proteomes" id="UP001432312">
    <property type="component" value="Chromosome"/>
</dbReference>
<dbReference type="Pfam" id="PF00702">
    <property type="entry name" value="Hydrolase"/>
    <property type="match status" value="1"/>
</dbReference>
<dbReference type="EMBL" id="CP108036">
    <property type="protein sequence ID" value="WUN82788.1"/>
    <property type="molecule type" value="Genomic_DNA"/>
</dbReference>
<name>A0ABZ1QLG6_9ACTN</name>
<dbReference type="SFLD" id="SFLDG01129">
    <property type="entry name" value="C1.5:_HAD__Beta-PGM__Phosphata"/>
    <property type="match status" value="1"/>
</dbReference>
<dbReference type="RefSeq" id="WP_328740515.1">
    <property type="nucleotide sequence ID" value="NZ_CP108036.1"/>
</dbReference>
<evidence type="ECO:0000313" key="4">
    <source>
        <dbReference type="Proteomes" id="UP001432312"/>
    </source>
</evidence>
<feature type="compositionally biased region" description="Basic and acidic residues" evidence="1">
    <location>
        <begin position="556"/>
        <end position="570"/>
    </location>
</feature>
<dbReference type="PRINTS" id="PR00413">
    <property type="entry name" value="HADHALOGNASE"/>
</dbReference>
<dbReference type="CDD" id="cd07505">
    <property type="entry name" value="HAD_BPGM-like"/>
    <property type="match status" value="1"/>
</dbReference>
<feature type="region of interest" description="Disordered" evidence="1">
    <location>
        <begin position="535"/>
        <end position="570"/>
    </location>
</feature>
<evidence type="ECO:0000256" key="1">
    <source>
        <dbReference type="SAM" id="MobiDB-lite"/>
    </source>
</evidence>
<dbReference type="Pfam" id="PF03372">
    <property type="entry name" value="Exo_endo_phos"/>
    <property type="match status" value="1"/>
</dbReference>
<keyword evidence="3" id="KW-0378">Hydrolase</keyword>
<proteinExistence type="predicted"/>
<evidence type="ECO:0000259" key="2">
    <source>
        <dbReference type="Pfam" id="PF03372"/>
    </source>
</evidence>
<dbReference type="Gene3D" id="3.40.50.1000">
    <property type="entry name" value="HAD superfamily/HAD-like"/>
    <property type="match status" value="1"/>
</dbReference>
<gene>
    <name evidence="3" type="ORF">OHA91_32290</name>
</gene>
<dbReference type="PANTHER" id="PTHR41349">
    <property type="match status" value="1"/>
</dbReference>
<dbReference type="Gene3D" id="3.60.10.10">
    <property type="entry name" value="Endonuclease/exonuclease/phosphatase"/>
    <property type="match status" value="1"/>
</dbReference>
<dbReference type="GeneID" id="95500825"/>
<dbReference type="SUPFAM" id="SSF56219">
    <property type="entry name" value="DNase I-like"/>
    <property type="match status" value="1"/>
</dbReference>
<dbReference type="InterPro" id="IPR023214">
    <property type="entry name" value="HAD_sf"/>
</dbReference>
<dbReference type="InterPro" id="IPR013783">
    <property type="entry name" value="Ig-like_fold"/>
</dbReference>
<dbReference type="InterPro" id="IPR006439">
    <property type="entry name" value="HAD-SF_hydro_IA"/>
</dbReference>
<dbReference type="SUPFAM" id="SSF56784">
    <property type="entry name" value="HAD-like"/>
    <property type="match status" value="1"/>
</dbReference>
<dbReference type="SFLD" id="SFLDS00003">
    <property type="entry name" value="Haloacid_Dehalogenase"/>
    <property type="match status" value="1"/>
</dbReference>
<feature type="domain" description="Endonuclease/exonuclease/phosphatase" evidence="2">
    <location>
        <begin position="334"/>
        <end position="609"/>
    </location>
</feature>
<dbReference type="InterPro" id="IPR023198">
    <property type="entry name" value="PGP-like_dom2"/>
</dbReference>
<dbReference type="InterPro" id="IPR036691">
    <property type="entry name" value="Endo/exonu/phosph_ase_sf"/>
</dbReference>
<sequence>MTPSHSPAPTPLQAVLFDMDGTLVDTEQLWWDTVAEAAERLGHVLVEADQPDVLGRPVEHTAGVLAARSGAPAAAIAAELHRAFADRVRTRVVPRPGALALLGALRAEGVPTALVTASPREVAETVVAALAEAGHGGFTVTVTADDTALTKPNPDPYLAACRALRVPPAACVAVEDTPTGVASAEAAGCQVLAVPSVARIDPAPGRTVLDSLEQATPDRLRALVADAPAPRFLVPGLTTRRARAGRPFTARVAGLLRGAARPVTFAAADRPDWLTVHADGTLSGTPSPLPGPDTADVAVAEVTAVDAHGATAHLTVRIPVAAADAPALDRVRVMSWNLWLGGSPVDDHRDKQLAVLLAADVDVVGLQETAVHAAPELADALGWFHHSAGENLAVLSRHPLVETLGDPGAGFYGATGARIRLDEHPDGAPHELVLWSAHLNYTPYGPYDACFGGLAAPELADRERQSGRVGEIDGILAGMAPDLAAADRTPVLLVGDFNAPSHLDWTAAAAPLHGGRGPVDWPVSRAVERAGLRDSYREAHPDPVAAPGTTWSPVHPRHEDGSGRPEPQDRIDFVLHTGDRLTVLDSIALATGRIAPWPDVAANDWPSDHAAVVTTFRFA</sequence>
<dbReference type="Gene3D" id="1.10.150.240">
    <property type="entry name" value="Putative phosphatase, domain 2"/>
    <property type="match status" value="1"/>
</dbReference>
<dbReference type="NCBIfam" id="TIGR01509">
    <property type="entry name" value="HAD-SF-IA-v3"/>
    <property type="match status" value="1"/>
</dbReference>
<evidence type="ECO:0000313" key="3">
    <source>
        <dbReference type="EMBL" id="WUN82788.1"/>
    </source>
</evidence>
<reference evidence="3" key="1">
    <citation type="submission" date="2022-10" db="EMBL/GenBank/DDBJ databases">
        <title>The complete genomes of actinobacterial strains from the NBC collection.</title>
        <authorList>
            <person name="Joergensen T.S."/>
            <person name="Alvarez Arevalo M."/>
            <person name="Sterndorff E.B."/>
            <person name="Faurdal D."/>
            <person name="Vuksanovic O."/>
            <person name="Mourched A.-S."/>
            <person name="Charusanti P."/>
            <person name="Shaw S."/>
            <person name="Blin K."/>
            <person name="Weber T."/>
        </authorList>
    </citation>
    <scope>NUCLEOTIDE SEQUENCE</scope>
    <source>
        <strain evidence="3">NBC_00303</strain>
    </source>
</reference>
<keyword evidence="4" id="KW-1185">Reference proteome</keyword>
<dbReference type="GO" id="GO:0016787">
    <property type="term" value="F:hydrolase activity"/>
    <property type="evidence" value="ECO:0007669"/>
    <property type="project" value="UniProtKB-KW"/>
</dbReference>